<evidence type="ECO:0000313" key="2">
    <source>
        <dbReference type="EMBL" id="MBB4346550.1"/>
    </source>
</evidence>
<feature type="transmembrane region" description="Helical" evidence="1">
    <location>
        <begin position="368"/>
        <end position="389"/>
    </location>
</feature>
<dbReference type="Proteomes" id="UP000520770">
    <property type="component" value="Unassembled WGS sequence"/>
</dbReference>
<dbReference type="Proteomes" id="UP000576087">
    <property type="component" value="Unassembled WGS sequence"/>
</dbReference>
<dbReference type="EMBL" id="JACIHM010000001">
    <property type="protein sequence ID" value="MBB4445745.1"/>
    <property type="molecule type" value="Genomic_DNA"/>
</dbReference>
<keyword evidence="6" id="KW-1185">Reference proteome</keyword>
<keyword evidence="1" id="KW-1133">Transmembrane helix</keyword>
<keyword evidence="1" id="KW-0812">Transmembrane</keyword>
<reference evidence="5 6" key="1">
    <citation type="submission" date="2020-08" db="EMBL/GenBank/DDBJ databases">
        <title>Genomic Encyclopedia of Type Strains, Phase IV (KMG-V): Genome sequencing to study the core and pangenomes of soil and plant-associated prokaryotes.</title>
        <authorList>
            <person name="Whitman W."/>
        </authorList>
    </citation>
    <scope>NUCLEOTIDE SEQUENCE [LARGE SCALE GENOMIC DNA]</scope>
    <source>
        <strain evidence="3 6">SEMIA 444</strain>
        <strain evidence="2 5">SEMIA 448</strain>
        <strain evidence="4 7">SEMIA 452</strain>
    </source>
</reference>
<dbReference type="RefSeq" id="WP_183820947.1">
    <property type="nucleotide sequence ID" value="NZ_JACIGW010000001.1"/>
</dbReference>
<feature type="transmembrane region" description="Helical" evidence="1">
    <location>
        <begin position="79"/>
        <end position="98"/>
    </location>
</feature>
<feature type="transmembrane region" description="Helical" evidence="1">
    <location>
        <begin position="232"/>
        <end position="253"/>
    </location>
</feature>
<evidence type="ECO:0000313" key="5">
    <source>
        <dbReference type="Proteomes" id="UP000520770"/>
    </source>
</evidence>
<name>A0A7W6X9S8_9HYPH</name>
<dbReference type="EMBL" id="JACIGY010000001">
    <property type="protein sequence ID" value="MBB4411056.1"/>
    <property type="molecule type" value="Genomic_DNA"/>
</dbReference>
<protein>
    <submittedName>
        <fullName evidence="3">Uncharacterized protein</fullName>
    </submittedName>
</protein>
<accession>A0A7W6X9S8</accession>
<feature type="transmembrane region" description="Helical" evidence="1">
    <location>
        <begin position="105"/>
        <end position="125"/>
    </location>
</feature>
<evidence type="ECO:0000313" key="4">
    <source>
        <dbReference type="EMBL" id="MBB4445745.1"/>
    </source>
</evidence>
<evidence type="ECO:0000313" key="3">
    <source>
        <dbReference type="EMBL" id="MBB4411056.1"/>
    </source>
</evidence>
<feature type="transmembrane region" description="Helical" evidence="1">
    <location>
        <begin position="145"/>
        <end position="169"/>
    </location>
</feature>
<dbReference type="Proteomes" id="UP000524535">
    <property type="component" value="Unassembled WGS sequence"/>
</dbReference>
<evidence type="ECO:0000256" key="1">
    <source>
        <dbReference type="SAM" id="Phobius"/>
    </source>
</evidence>
<proteinExistence type="predicted"/>
<feature type="transmembrane region" description="Helical" evidence="1">
    <location>
        <begin position="28"/>
        <end position="48"/>
    </location>
</feature>
<organism evidence="3 6">
    <name type="scientific">Aliirhizobium cellulosilyticum</name>
    <dbReference type="NCBI Taxonomy" id="393664"/>
    <lineage>
        <taxon>Bacteria</taxon>
        <taxon>Pseudomonadati</taxon>
        <taxon>Pseudomonadota</taxon>
        <taxon>Alphaproteobacteria</taxon>
        <taxon>Hyphomicrobiales</taxon>
        <taxon>Rhizobiaceae</taxon>
        <taxon>Aliirhizobium</taxon>
    </lineage>
</organism>
<evidence type="ECO:0000313" key="7">
    <source>
        <dbReference type="Proteomes" id="UP000576087"/>
    </source>
</evidence>
<sequence>MTMTPETDDIATTTAGERKAARVSDRRIVALIILVALISLIPVLSVRFPPITDYANHYVRLWLLAGGIERPMMSQFYQIDWNVAWTNIAIDLLAFLLGKIATMDFIAPFVLGLALLLPPIGVTLLNRKLFGGFHWWQLLCFALAWNAVLLFGFLSFSISLGLALVFAYLDECLKHRGLAVVLALRAICAAILLTAHPFGLLFYTALLAALAFGPSAAPLRQSGTFAAATGRVMLAIIPVFLPLVIFLLFGPSLPGQADTSLLDSMHWDNPSAIRSLKVLLIYFRTYDARIDMIYLALFIVLVRETIRYRTMTVHWGLVLVAIVTGILSMFMPTSVLSTGGMDVRLPCMMTLAAAAGLRPQVKGRLSSLALPLVLILVVSRTVYIEYVWLQRNADIAAVERALQHVEPGSAVLPAHAQTAPEDLMNMPVGRIVGSMFPSYIHYPALVSFERDAFMPYLFTAAGKQPLRVREPWQEIAVPEGIPIPTDMLNEPAPDYAPYMADWKSRFDYVLVLNADMASPNHPMPAIDTVHLVADEGFASLYRIEHPSQ</sequence>
<comment type="caution">
    <text evidence="3">The sequence shown here is derived from an EMBL/GenBank/DDBJ whole genome shotgun (WGS) entry which is preliminary data.</text>
</comment>
<feature type="transmembrane region" description="Helical" evidence="1">
    <location>
        <begin position="200"/>
        <end position="220"/>
    </location>
</feature>
<evidence type="ECO:0000313" key="6">
    <source>
        <dbReference type="Proteomes" id="UP000524535"/>
    </source>
</evidence>
<dbReference type="AlphaFoldDB" id="A0A7W6X9S8"/>
<keyword evidence="1" id="KW-0472">Membrane</keyword>
<feature type="transmembrane region" description="Helical" evidence="1">
    <location>
        <begin position="313"/>
        <end position="331"/>
    </location>
</feature>
<gene>
    <name evidence="3" type="ORF">GGE31_001527</name>
    <name evidence="2" type="ORF">GGE33_000258</name>
    <name evidence="4" type="ORF">GGE35_001527</name>
</gene>
<dbReference type="EMBL" id="JACIGW010000001">
    <property type="protein sequence ID" value="MBB4346550.1"/>
    <property type="molecule type" value="Genomic_DNA"/>
</dbReference>